<name>A0ABN6JHG5_9BURK</name>
<sequence length="84" mass="9745">MRWLFVVPFCDIERPMYFRWAAALNRIFSNVVMRAASSPNEEGGRTGFLNRAFKYVYAIRRVGKLLKAWHRLFGSIFAGITDAL</sequence>
<evidence type="ECO:0000313" key="2">
    <source>
        <dbReference type="Proteomes" id="UP001319874"/>
    </source>
</evidence>
<gene>
    <name evidence="1" type="ORF">PTKU64_39950</name>
</gene>
<organism evidence="1 2">
    <name type="scientific">Paraburkholderia terrae</name>
    <dbReference type="NCBI Taxonomy" id="311230"/>
    <lineage>
        <taxon>Bacteria</taxon>
        <taxon>Pseudomonadati</taxon>
        <taxon>Pseudomonadota</taxon>
        <taxon>Betaproteobacteria</taxon>
        <taxon>Burkholderiales</taxon>
        <taxon>Burkholderiaceae</taxon>
        <taxon>Paraburkholderia</taxon>
    </lineage>
</organism>
<proteinExistence type="predicted"/>
<dbReference type="Proteomes" id="UP001319874">
    <property type="component" value="Chromosome 2"/>
</dbReference>
<accession>A0ABN6JHG5</accession>
<keyword evidence="2" id="KW-1185">Reference proteome</keyword>
<evidence type="ECO:0000313" key="1">
    <source>
        <dbReference type="EMBL" id="BCZ80320.1"/>
    </source>
</evidence>
<reference evidence="1 2" key="1">
    <citation type="journal article" date="2022" name="Front. Microbiol.">
        <title>Identification and characterization of a novel class of self-sufficient cytochrome P450 hydroxylase involved in cyclohexanecarboxylate degradation in Paraburkholderia terrae strain KU-64.</title>
        <authorList>
            <person name="Yamamoto T."/>
            <person name="Hasegawa Y."/>
            <person name="Iwaki H."/>
        </authorList>
    </citation>
    <scope>NUCLEOTIDE SEQUENCE [LARGE SCALE GENOMIC DNA]</scope>
    <source>
        <strain evidence="1 2">KU-64</strain>
    </source>
</reference>
<dbReference type="EMBL" id="AP024956">
    <property type="protein sequence ID" value="BCZ80320.1"/>
    <property type="molecule type" value="Genomic_DNA"/>
</dbReference>
<protein>
    <submittedName>
        <fullName evidence="1">Uncharacterized protein</fullName>
    </submittedName>
</protein>